<evidence type="ECO:0000256" key="1">
    <source>
        <dbReference type="SAM" id="MobiDB-lite"/>
    </source>
</evidence>
<feature type="compositionally biased region" description="Basic residues" evidence="1">
    <location>
        <begin position="31"/>
        <end position="42"/>
    </location>
</feature>
<accession>G7T9M9</accession>
<dbReference type="HOGENOM" id="CLU_3259849_0_0_6"/>
<dbReference type="KEGG" id="xor:XOC_0453"/>
<feature type="region of interest" description="Disordered" evidence="1">
    <location>
        <begin position="1"/>
        <end position="42"/>
    </location>
</feature>
<dbReference type="Proteomes" id="UP000008851">
    <property type="component" value="Chromosome"/>
</dbReference>
<protein>
    <submittedName>
        <fullName evidence="2">Uncharacterized protein</fullName>
    </submittedName>
</protein>
<dbReference type="EMBL" id="CP003057">
    <property type="protein sequence ID" value="AEQ94688.1"/>
    <property type="molecule type" value="Genomic_DNA"/>
</dbReference>
<evidence type="ECO:0000313" key="2">
    <source>
        <dbReference type="EMBL" id="AEQ94688.1"/>
    </source>
</evidence>
<proteinExistence type="predicted"/>
<dbReference type="AlphaFoldDB" id="G7T9M9"/>
<name>G7T9M9_XANOB</name>
<sequence>MLRHTNLPVSRQRPSGVQAVLARRQPQRAGHGLRRHHPPTFS</sequence>
<reference evidence="2 3" key="1">
    <citation type="journal article" date="2011" name="J. Bacteriol.">
        <title>Two new complete genome sequences offer insight into host and tissue specificity of plant pathogenic Xanthomonas spp.</title>
        <authorList>
            <person name="Bogdanove A.J."/>
            <person name="Koebnik R."/>
            <person name="Lu H."/>
            <person name="Furutani A."/>
            <person name="Angiuoli S.V."/>
            <person name="Patil P.B."/>
            <person name="Van Sluys M.A."/>
            <person name="Ryan R.P."/>
            <person name="Meyer D.F."/>
            <person name="Han S.W."/>
            <person name="Aparna G."/>
            <person name="Rajaram M."/>
            <person name="Delcher A.L."/>
            <person name="Phillippy A.M."/>
            <person name="Puiu D."/>
            <person name="Schatz M.C."/>
            <person name="Shumway M."/>
            <person name="Sommer D.D."/>
            <person name="Trapnell C."/>
            <person name="Benahmed F."/>
            <person name="Dimitrov G."/>
            <person name="Madupu R."/>
            <person name="Radune D."/>
            <person name="Sullivan S."/>
            <person name="Jha G."/>
            <person name="Ishihara H."/>
            <person name="Lee S.W."/>
            <person name="Pandey A."/>
            <person name="Sharma V."/>
            <person name="Sriariyanun M."/>
            <person name="Szurek B."/>
            <person name="Vera-Cruz C.M."/>
            <person name="Dorman K.S."/>
            <person name="Ronald P.C."/>
            <person name="Verdier V."/>
            <person name="Dow J.M."/>
            <person name="Sonti R.V."/>
            <person name="Tsuge S."/>
            <person name="Brendel V.P."/>
            <person name="Rabinowicz P.D."/>
            <person name="Leach J.E."/>
            <person name="White F.F."/>
            <person name="Salzberg S.L."/>
        </authorList>
    </citation>
    <scope>NUCLEOTIDE SEQUENCE [LARGE SCALE GENOMIC DNA]</scope>
    <source>
        <strain evidence="2 3">BLS256</strain>
    </source>
</reference>
<gene>
    <name evidence="2" type="ORF">XOC_0453</name>
</gene>
<organism evidence="2 3">
    <name type="scientific">Xanthomonas oryzae pv. oryzicola (strain BLS256)</name>
    <dbReference type="NCBI Taxonomy" id="383407"/>
    <lineage>
        <taxon>Bacteria</taxon>
        <taxon>Pseudomonadati</taxon>
        <taxon>Pseudomonadota</taxon>
        <taxon>Gammaproteobacteria</taxon>
        <taxon>Lysobacterales</taxon>
        <taxon>Lysobacteraceae</taxon>
        <taxon>Xanthomonas</taxon>
    </lineage>
</organism>
<evidence type="ECO:0000313" key="3">
    <source>
        <dbReference type="Proteomes" id="UP000008851"/>
    </source>
</evidence>